<dbReference type="InterPro" id="IPR000524">
    <property type="entry name" value="Tscrpt_reg_HTH_GntR"/>
</dbReference>
<dbReference type="SMART" id="SM00345">
    <property type="entry name" value="HTH_GNTR"/>
    <property type="match status" value="1"/>
</dbReference>
<protein>
    <submittedName>
        <fullName evidence="7">Aspartate aminotransferase</fullName>
    </submittedName>
</protein>
<dbReference type="InterPro" id="IPR036388">
    <property type="entry name" value="WH-like_DNA-bd_sf"/>
</dbReference>
<dbReference type="CDD" id="cd07377">
    <property type="entry name" value="WHTH_GntR"/>
    <property type="match status" value="1"/>
</dbReference>
<reference evidence="7 8" key="1">
    <citation type="submission" date="2016-09" db="EMBL/GenBank/DDBJ databases">
        <title>Complete genome sequence of Deltia acidovorans CM13 isolated from murine proximal colonic tissue.</title>
        <authorList>
            <person name="Saffarian A."/>
        </authorList>
    </citation>
    <scope>NUCLEOTIDE SEQUENCE [LARGE SCALE GENOMIC DNA]</scope>
    <source>
        <strain evidence="7 8">CM13</strain>
    </source>
</reference>
<dbReference type="Gene3D" id="1.10.10.10">
    <property type="entry name" value="Winged helix-like DNA-binding domain superfamily/Winged helix DNA-binding domain"/>
    <property type="match status" value="1"/>
</dbReference>
<dbReference type="CDD" id="cd00609">
    <property type="entry name" value="AAT_like"/>
    <property type="match status" value="1"/>
</dbReference>
<evidence type="ECO:0000256" key="5">
    <source>
        <dbReference type="ARBA" id="ARBA00023163"/>
    </source>
</evidence>
<keyword evidence="2" id="KW-0663">Pyridoxal phosphate</keyword>
<name>A0ABN4SLP3_9BURK</name>
<dbReference type="Pfam" id="PF00392">
    <property type="entry name" value="GntR"/>
    <property type="match status" value="1"/>
</dbReference>
<sequence length="458" mass="48474">MPDHAPALPWTPRLARIEASAAERLARALADDIVEGRLAGGDRLPAHRDLANRLQIGLGSVTRAYALLERRGLTRSVKGRGTFVAARRTQGGEAIDLSSNAPPAAISERLLARTLTAIARRIDADHFNSYAPPGGHAEHRRVLARWLQTLGLNVEPGHMVLTSSARQALSLALDLVCQPRGRLLTERITYPGAIALARRKGCALQGLAMDAQGLLPQALAEALHGIPAAEGKVLYLTPTLHNPTTGTMGAERRRAIVDICRNAGAWIIEDGVYAACSPDHARLAHLATLAPEITLHVNGLSKSLGPGLQVGTLVLPPALCGAALATLQELSMAPSALSCAVVDEWLSQGVVASLQADLRHEAQRRVRLAASHLAPHLGESRLVLHPEAYNAWLPMEREAADRLVSAAAALGVTLTDPGSLMVEPHDRASGLRICLGAPGLDDLDGALAQLARLLTAEP</sequence>
<dbReference type="Proteomes" id="UP000095607">
    <property type="component" value="Chromosome"/>
</dbReference>
<dbReference type="Pfam" id="PF00155">
    <property type="entry name" value="Aminotran_1_2"/>
    <property type="match status" value="1"/>
</dbReference>
<evidence type="ECO:0000313" key="7">
    <source>
        <dbReference type="EMBL" id="AOV04481.1"/>
    </source>
</evidence>
<dbReference type="InterPro" id="IPR004839">
    <property type="entry name" value="Aminotransferase_I/II_large"/>
</dbReference>
<feature type="domain" description="HTH gntR-type" evidence="6">
    <location>
        <begin position="19"/>
        <end position="87"/>
    </location>
</feature>
<proteinExistence type="inferred from homology"/>
<evidence type="ECO:0000256" key="4">
    <source>
        <dbReference type="ARBA" id="ARBA00023125"/>
    </source>
</evidence>
<dbReference type="SUPFAM" id="SSF46785">
    <property type="entry name" value="Winged helix' DNA-binding domain"/>
    <property type="match status" value="1"/>
</dbReference>
<evidence type="ECO:0000256" key="3">
    <source>
        <dbReference type="ARBA" id="ARBA00023015"/>
    </source>
</evidence>
<accession>A0ABN4SLP3</accession>
<evidence type="ECO:0000256" key="2">
    <source>
        <dbReference type="ARBA" id="ARBA00022898"/>
    </source>
</evidence>
<keyword evidence="7" id="KW-0032">Aminotransferase</keyword>
<dbReference type="InterPro" id="IPR015424">
    <property type="entry name" value="PyrdxlP-dep_Trfase"/>
</dbReference>
<keyword evidence="4" id="KW-0238">DNA-binding</keyword>
<dbReference type="InterPro" id="IPR015421">
    <property type="entry name" value="PyrdxlP-dep_Trfase_major"/>
</dbReference>
<dbReference type="PANTHER" id="PTHR46577:SF1">
    <property type="entry name" value="HTH-TYPE TRANSCRIPTIONAL REGULATORY PROTEIN GABR"/>
    <property type="match status" value="1"/>
</dbReference>
<evidence type="ECO:0000256" key="1">
    <source>
        <dbReference type="ARBA" id="ARBA00005384"/>
    </source>
</evidence>
<dbReference type="InterPro" id="IPR051446">
    <property type="entry name" value="HTH_trans_reg/aminotransferase"/>
</dbReference>
<gene>
    <name evidence="7" type="ORF">BI380_25710</name>
</gene>
<evidence type="ECO:0000313" key="8">
    <source>
        <dbReference type="Proteomes" id="UP000095607"/>
    </source>
</evidence>
<keyword evidence="8" id="KW-1185">Reference proteome</keyword>
<keyword evidence="7" id="KW-0808">Transferase</keyword>
<evidence type="ECO:0000259" key="6">
    <source>
        <dbReference type="PROSITE" id="PS50949"/>
    </source>
</evidence>
<keyword evidence="5" id="KW-0804">Transcription</keyword>
<organism evidence="7 8">
    <name type="scientific">Delftia tsuruhatensis</name>
    <dbReference type="NCBI Taxonomy" id="180282"/>
    <lineage>
        <taxon>Bacteria</taxon>
        <taxon>Pseudomonadati</taxon>
        <taxon>Pseudomonadota</taxon>
        <taxon>Betaproteobacteria</taxon>
        <taxon>Burkholderiales</taxon>
        <taxon>Comamonadaceae</taxon>
        <taxon>Delftia</taxon>
    </lineage>
</organism>
<keyword evidence="3" id="KW-0805">Transcription regulation</keyword>
<dbReference type="GO" id="GO:0008483">
    <property type="term" value="F:transaminase activity"/>
    <property type="evidence" value="ECO:0007669"/>
    <property type="project" value="UniProtKB-KW"/>
</dbReference>
<dbReference type="InterPro" id="IPR036390">
    <property type="entry name" value="WH_DNA-bd_sf"/>
</dbReference>
<comment type="similarity">
    <text evidence="1">In the C-terminal section; belongs to the class-I pyridoxal-phosphate-dependent aminotransferase family.</text>
</comment>
<dbReference type="SUPFAM" id="SSF53383">
    <property type="entry name" value="PLP-dependent transferases"/>
    <property type="match status" value="1"/>
</dbReference>
<dbReference type="PROSITE" id="PS50949">
    <property type="entry name" value="HTH_GNTR"/>
    <property type="match status" value="1"/>
</dbReference>
<dbReference type="PANTHER" id="PTHR46577">
    <property type="entry name" value="HTH-TYPE TRANSCRIPTIONAL REGULATORY PROTEIN GABR"/>
    <property type="match status" value="1"/>
</dbReference>
<dbReference type="EMBL" id="CP017420">
    <property type="protein sequence ID" value="AOV04481.1"/>
    <property type="molecule type" value="Genomic_DNA"/>
</dbReference>
<dbReference type="Gene3D" id="3.40.640.10">
    <property type="entry name" value="Type I PLP-dependent aspartate aminotransferase-like (Major domain)"/>
    <property type="match status" value="1"/>
</dbReference>